<evidence type="ECO:0000313" key="3">
    <source>
        <dbReference type="EMBL" id="KXF79714.1"/>
    </source>
</evidence>
<accession>A0A135I2R9</accession>
<dbReference type="PIRSF" id="PIRSF028141">
    <property type="entry name" value="C-di-GMP_BP_PA4608"/>
    <property type="match status" value="1"/>
</dbReference>
<dbReference type="Proteomes" id="UP000070529">
    <property type="component" value="Unassembled WGS sequence"/>
</dbReference>
<keyword evidence="1" id="KW-0973">c-di-GMP</keyword>
<dbReference type="InterPro" id="IPR009875">
    <property type="entry name" value="PilZ_domain"/>
</dbReference>
<comment type="subunit">
    <text evidence="1">Monomer in both c-di-GMP-bound and free forms.</text>
</comment>
<reference evidence="3 4" key="1">
    <citation type="submission" date="2015-11" db="EMBL/GenBank/DDBJ databases">
        <title>Genomic Taxonomy of the Vibrionaceae.</title>
        <authorList>
            <person name="Gomez-Gil B."/>
            <person name="Enciso-Ibarra J."/>
        </authorList>
    </citation>
    <scope>NUCLEOTIDE SEQUENCE [LARGE SCALE GENOMIC DNA]</scope>
    <source>
        <strain evidence="3 4">CAIM 912</strain>
    </source>
</reference>
<feature type="domain" description="PilZ" evidence="2">
    <location>
        <begin position="3"/>
        <end position="100"/>
    </location>
</feature>
<comment type="function">
    <text evidence="1">Binds the second messenger bis-(3'-5') cyclic dimeric guanosine monophosphate (c-di-GMP). Can bind two c-di-GMP molecules per monomer. May play a role in bacterial second-messenger regulated processes. Binding to c-di-GMP induces a conformational change of the C- and N-termini resulting in the exposure of a highly negative surface on one side of the protein to a possible effector protein.</text>
</comment>
<dbReference type="Gene3D" id="2.40.10.220">
    <property type="entry name" value="predicted glycosyltransferase like domains"/>
    <property type="match status" value="1"/>
</dbReference>
<name>A0A135I2R9_9GAMM</name>
<evidence type="ECO:0000256" key="1">
    <source>
        <dbReference type="PIRNR" id="PIRNR028141"/>
    </source>
</evidence>
<dbReference type="SUPFAM" id="SSF141371">
    <property type="entry name" value="PilZ domain-like"/>
    <property type="match status" value="1"/>
</dbReference>
<evidence type="ECO:0000259" key="2">
    <source>
        <dbReference type="Pfam" id="PF07238"/>
    </source>
</evidence>
<dbReference type="AlphaFoldDB" id="A0A135I2R9"/>
<evidence type="ECO:0000313" key="4">
    <source>
        <dbReference type="Proteomes" id="UP000070529"/>
    </source>
</evidence>
<dbReference type="EMBL" id="LNTY01000060">
    <property type="protein sequence ID" value="KXF79714.1"/>
    <property type="molecule type" value="Genomic_DNA"/>
</dbReference>
<dbReference type="RefSeq" id="WP_067419964.1">
    <property type="nucleotide sequence ID" value="NZ_LNTY01000060.1"/>
</dbReference>
<dbReference type="GO" id="GO:0035438">
    <property type="term" value="F:cyclic-di-GMP binding"/>
    <property type="evidence" value="ECO:0007669"/>
    <property type="project" value="InterPro"/>
</dbReference>
<dbReference type="OrthoDB" id="5298508at2"/>
<protein>
    <recommendedName>
        <fullName evidence="1">Cyclic diguanosine monophosphate-binding protein</fullName>
        <shortName evidence="1">c-di-GMP-binding protein</shortName>
    </recommendedName>
    <alternativeName>
        <fullName evidence="1">Pilz domain-containing protein</fullName>
    </alternativeName>
</protein>
<organism evidence="3 4">
    <name type="scientific">Enterovibrio coralii</name>
    <dbReference type="NCBI Taxonomy" id="294935"/>
    <lineage>
        <taxon>Bacteria</taxon>
        <taxon>Pseudomonadati</taxon>
        <taxon>Pseudomonadota</taxon>
        <taxon>Gammaproteobacteria</taxon>
        <taxon>Vibrionales</taxon>
        <taxon>Vibrionaceae</taxon>
        <taxon>Enterovibrio</taxon>
    </lineage>
</organism>
<dbReference type="STRING" id="294935.ATN88_12345"/>
<proteinExistence type="predicted"/>
<dbReference type="InterPro" id="IPR027021">
    <property type="entry name" value="C-di-GMP_BP_PA4608"/>
</dbReference>
<gene>
    <name evidence="3" type="ORF">ATN88_12345</name>
</gene>
<keyword evidence="4" id="KW-1185">Reference proteome</keyword>
<comment type="caution">
    <text evidence="3">The sequence shown here is derived from an EMBL/GenBank/DDBJ whole genome shotgun (WGS) entry which is preliminary data.</text>
</comment>
<keyword evidence="1" id="KW-0547">Nucleotide-binding</keyword>
<dbReference type="Pfam" id="PF07238">
    <property type="entry name" value="PilZ"/>
    <property type="match status" value="1"/>
</dbReference>
<sequence length="123" mass="14186">MQERRQFSRVIYRVPATIRQGEQTWSSKVLDLSLKGALLSAPIDWAEGNQDDYMVSFTLPDSDITLDMELKLIQENGEYLRFRIDHIDIDSASHLKRLVELNVGNDDLLHRELAQLTDLKDSV</sequence>